<comment type="similarity">
    <text evidence="1">Belongs to the short-chain fatty acyl-CoA assimilation regulator (ScfR) family.</text>
</comment>
<dbReference type="AlphaFoldDB" id="A0A6G8QDD1"/>
<dbReference type="RefSeq" id="WP_166178755.1">
    <property type="nucleotide sequence ID" value="NZ_CP045119.1"/>
</dbReference>
<dbReference type="PANTHER" id="PTHR43236">
    <property type="entry name" value="ANTITOXIN HIGA1"/>
    <property type="match status" value="1"/>
</dbReference>
<dbReference type="Gene3D" id="1.10.260.40">
    <property type="entry name" value="lambda repressor-like DNA-binding domains"/>
    <property type="match status" value="1"/>
</dbReference>
<accession>A0A6G8QDD1</accession>
<proteinExistence type="inferred from homology"/>
<organism evidence="3 4">
    <name type="scientific">Rubrobacter tropicus</name>
    <dbReference type="NCBI Taxonomy" id="2653851"/>
    <lineage>
        <taxon>Bacteria</taxon>
        <taxon>Bacillati</taxon>
        <taxon>Actinomycetota</taxon>
        <taxon>Rubrobacteria</taxon>
        <taxon>Rubrobacterales</taxon>
        <taxon>Rubrobacteraceae</taxon>
        <taxon>Rubrobacter</taxon>
    </lineage>
</organism>
<dbReference type="InterPro" id="IPR010359">
    <property type="entry name" value="IrrE_HExxH"/>
</dbReference>
<name>A0A6G8QDD1_9ACTN</name>
<reference evidence="3 4" key="1">
    <citation type="submission" date="2019-10" db="EMBL/GenBank/DDBJ databases">
        <title>Rubrobacter sp nov SCSIO 52090 isolated from a deep-sea sediment in the South China Sea.</title>
        <authorList>
            <person name="Chen R.W."/>
        </authorList>
    </citation>
    <scope>NUCLEOTIDE SEQUENCE [LARGE SCALE GENOMIC DNA]</scope>
    <source>
        <strain evidence="3 4">SCSIO 52909</strain>
    </source>
</reference>
<dbReference type="GO" id="GO:0003677">
    <property type="term" value="F:DNA binding"/>
    <property type="evidence" value="ECO:0007669"/>
    <property type="project" value="InterPro"/>
</dbReference>
<keyword evidence="4" id="KW-1185">Reference proteome</keyword>
<feature type="domain" description="HTH cro/C1-type" evidence="2">
    <location>
        <begin position="12"/>
        <end position="66"/>
    </location>
</feature>
<sequence>MAITHEELAGRLKAARENAGLTQQEVAEEVGMTRLAVVRIEAGRRAVNSLELAEMARLYGRGISEFLEEGVFEEDPLAALFRAAPGYAEDPKLKRELLRCVELCREATNLEGLLGLSSSSASLVGYEFKGLSSRWDAVNQGRYIAEQERNRLDLGTSPTWEVAEIVARQGVRVTEYDMPDAVSGLFFHSEDTGFAIVINRGHSRSRRLFSYAHEYCHLLADRDRFGGISHAGNRSELAEVRANAFAAHFLMPEAGVRSFLKTLGKGEGTRQNLEIYDEWEGVPAQRRTPTGSQEVRVHDVVGLSHHFGTSYEAALYHLLNLGIIRKDTFDALWESKGAQGPIRRAFRIPEWDEAFRFDLAEQLLSLGFEAYRREEISRGKLMELAEKTGVEREEIEEALYDAQPRPEPIEAILPGE</sequence>
<evidence type="ECO:0000313" key="4">
    <source>
        <dbReference type="Proteomes" id="UP000501452"/>
    </source>
</evidence>
<dbReference type="Pfam" id="PF06114">
    <property type="entry name" value="Peptidase_M78"/>
    <property type="match status" value="1"/>
</dbReference>
<dbReference type="InterPro" id="IPR052345">
    <property type="entry name" value="Rad_response_metalloprotease"/>
</dbReference>
<dbReference type="SUPFAM" id="SSF47413">
    <property type="entry name" value="lambda repressor-like DNA-binding domains"/>
    <property type="match status" value="1"/>
</dbReference>
<evidence type="ECO:0000313" key="3">
    <source>
        <dbReference type="EMBL" id="QIN84505.1"/>
    </source>
</evidence>
<dbReference type="Proteomes" id="UP000501452">
    <property type="component" value="Chromosome"/>
</dbReference>
<evidence type="ECO:0000259" key="2">
    <source>
        <dbReference type="PROSITE" id="PS50943"/>
    </source>
</evidence>
<evidence type="ECO:0000256" key="1">
    <source>
        <dbReference type="ARBA" id="ARBA00007227"/>
    </source>
</evidence>
<dbReference type="Pfam" id="PF01381">
    <property type="entry name" value="HTH_3"/>
    <property type="match status" value="1"/>
</dbReference>
<dbReference type="InterPro" id="IPR010982">
    <property type="entry name" value="Lambda_DNA-bd_dom_sf"/>
</dbReference>
<dbReference type="SMART" id="SM00530">
    <property type="entry name" value="HTH_XRE"/>
    <property type="match status" value="1"/>
</dbReference>
<dbReference type="KEGG" id="rub:GBA63_19040"/>
<protein>
    <submittedName>
        <fullName evidence="3">ImmA/IrrE family metallo-endopeptidase</fullName>
    </submittedName>
</protein>
<dbReference type="Gene3D" id="1.10.10.2910">
    <property type="match status" value="1"/>
</dbReference>
<gene>
    <name evidence="3" type="ORF">GBA63_19040</name>
</gene>
<dbReference type="CDD" id="cd00093">
    <property type="entry name" value="HTH_XRE"/>
    <property type="match status" value="1"/>
</dbReference>
<dbReference type="PROSITE" id="PS50943">
    <property type="entry name" value="HTH_CROC1"/>
    <property type="match status" value="1"/>
</dbReference>
<dbReference type="EMBL" id="CP045119">
    <property type="protein sequence ID" value="QIN84505.1"/>
    <property type="molecule type" value="Genomic_DNA"/>
</dbReference>
<dbReference type="PANTHER" id="PTHR43236:SF2">
    <property type="entry name" value="BLL0069 PROTEIN"/>
    <property type="match status" value="1"/>
</dbReference>
<dbReference type="InterPro" id="IPR001387">
    <property type="entry name" value="Cro/C1-type_HTH"/>
</dbReference>